<protein>
    <recommendedName>
        <fullName evidence="3">Adhesin domain-containing protein</fullName>
    </recommendedName>
</protein>
<organism evidence="1 2">
    <name type="scientific">candidate division WOR-3 bacterium JGI_Cruoil_03_51_56</name>
    <dbReference type="NCBI Taxonomy" id="1973747"/>
    <lineage>
        <taxon>Bacteria</taxon>
        <taxon>Bacteria division WOR-3</taxon>
    </lineage>
</organism>
<dbReference type="AlphaFoldDB" id="A0A235BQ28"/>
<proteinExistence type="predicted"/>
<accession>A0A235BQ28</accession>
<reference evidence="1 2" key="1">
    <citation type="submission" date="2017-07" db="EMBL/GenBank/DDBJ databases">
        <title>Recovery of genomes from metagenomes via a dereplication, aggregation, and scoring strategy.</title>
        <authorList>
            <person name="Sieber C.M."/>
            <person name="Probst A.J."/>
            <person name="Sharrar A."/>
            <person name="Thomas B.C."/>
            <person name="Hess M."/>
            <person name="Tringe S.G."/>
            <person name="Banfield J.F."/>
        </authorList>
    </citation>
    <scope>NUCLEOTIDE SEQUENCE [LARGE SCALE GENOMIC DNA]</scope>
    <source>
        <strain evidence="1">JGI_Cruoil_03_51_56</strain>
    </source>
</reference>
<dbReference type="Proteomes" id="UP000215559">
    <property type="component" value="Unassembled WGS sequence"/>
</dbReference>
<comment type="caution">
    <text evidence="1">The sequence shown here is derived from an EMBL/GenBank/DDBJ whole genome shotgun (WGS) entry which is preliminary data.</text>
</comment>
<evidence type="ECO:0000313" key="2">
    <source>
        <dbReference type="Proteomes" id="UP000215559"/>
    </source>
</evidence>
<dbReference type="EMBL" id="NOZP01000148">
    <property type="protein sequence ID" value="OYD14600.1"/>
    <property type="molecule type" value="Genomic_DNA"/>
</dbReference>
<name>A0A235BQ28_UNCW3</name>
<gene>
    <name evidence="1" type="ORF">CH330_08140</name>
</gene>
<evidence type="ECO:0008006" key="3">
    <source>
        <dbReference type="Google" id="ProtNLM"/>
    </source>
</evidence>
<evidence type="ECO:0000313" key="1">
    <source>
        <dbReference type="EMBL" id="OYD14600.1"/>
    </source>
</evidence>
<sequence length="328" mass="36045">MLVLMLSLFVAAGTEVTVVRELHSEVLCPSGRSVKVVHHYGDLRISGSASEKAKMDAIIRVTGRDKRSATELADKIDIGIVTRDETLFVVTSYPRHIQPCPVLSYEVDVRLVVPEGASLVAHNAFGGLMVSGVKGGCRLANRFGDVGLDRCQNCDVVSRYGDVWVWANTGFLLVDNRFGNVFLDEVTDRVRVENRYGNVKGTGLDGIVYLDNRFGDVRTRHSRGSLTVANHYGDISAWVEDSALTDLDVMSELGRVELNLARMVPYQLGGRTVQGLIRSTLPLQVDEQGCRVHGFSGHGGARVHLSGTWTDFFIQSEPIENADGNERR</sequence>